<feature type="non-terminal residue" evidence="1">
    <location>
        <position position="52"/>
    </location>
</feature>
<evidence type="ECO:0000313" key="2">
    <source>
        <dbReference type="Proteomes" id="UP000604001"/>
    </source>
</evidence>
<evidence type="ECO:0000313" key="1">
    <source>
        <dbReference type="EMBL" id="MBC2962209.1"/>
    </source>
</evidence>
<gene>
    <name evidence="1" type="ORF">H7344_18105</name>
</gene>
<dbReference type="Proteomes" id="UP000604001">
    <property type="component" value="Unassembled WGS sequence"/>
</dbReference>
<proteinExistence type="predicted"/>
<organism evidence="1 2">
    <name type="scientific">Nocardioides deserti</name>
    <dbReference type="NCBI Taxonomy" id="1588644"/>
    <lineage>
        <taxon>Bacteria</taxon>
        <taxon>Bacillati</taxon>
        <taxon>Actinomycetota</taxon>
        <taxon>Actinomycetes</taxon>
        <taxon>Propionibacteriales</taxon>
        <taxon>Nocardioidaceae</taxon>
        <taxon>Nocardioides</taxon>
    </lineage>
</organism>
<reference evidence="1 2" key="1">
    <citation type="submission" date="2020-08" db="EMBL/GenBank/DDBJ databases">
        <title>novel species in genus Nocardioides.</title>
        <authorList>
            <person name="Zhang G."/>
        </authorList>
    </citation>
    <scope>NUCLEOTIDE SEQUENCE [LARGE SCALE GENOMIC DNA]</scope>
    <source>
        <strain evidence="1 2">SC8A-24</strain>
    </source>
</reference>
<sequence length="52" mass="5923">MEQVIIGVDPHKLSATIEVVDRREQMLGSGRFTTDRAGYGAMRKYAKAWPER</sequence>
<comment type="caution">
    <text evidence="1">The sequence shown here is derived from an EMBL/GenBank/DDBJ whole genome shotgun (WGS) entry which is preliminary data.</text>
</comment>
<protein>
    <submittedName>
        <fullName evidence="1">IS110 family transposase</fullName>
    </submittedName>
</protein>
<name>A0ABR6UCN2_9ACTN</name>
<dbReference type="EMBL" id="JACMYC010000018">
    <property type="protein sequence ID" value="MBC2962209.1"/>
    <property type="molecule type" value="Genomic_DNA"/>
</dbReference>
<keyword evidence="2" id="KW-1185">Reference proteome</keyword>
<accession>A0ABR6UCN2</accession>